<gene>
    <name evidence="2" type="ORF">HNR75_000276</name>
</gene>
<comment type="caution">
    <text evidence="2">The sequence shown here is derived from an EMBL/GenBank/DDBJ whole genome shotgun (WGS) entry which is preliminary data.</text>
</comment>
<reference evidence="2 3" key="1">
    <citation type="submission" date="2020-08" db="EMBL/GenBank/DDBJ databases">
        <title>Genomic Encyclopedia of Type Strains, Phase IV (KMG-IV): sequencing the most valuable type-strain genomes for metagenomic binning, comparative biology and taxonomic classification.</title>
        <authorList>
            <person name="Goeker M."/>
        </authorList>
    </citation>
    <scope>NUCLEOTIDE SEQUENCE [LARGE SCALE GENOMIC DNA]</scope>
    <source>
        <strain evidence="2 3">DSM 22975</strain>
    </source>
</reference>
<accession>A0A841GGN0</accession>
<dbReference type="CDD" id="cd04301">
    <property type="entry name" value="NAT_SF"/>
    <property type="match status" value="1"/>
</dbReference>
<dbReference type="Proteomes" id="UP000585721">
    <property type="component" value="Unassembled WGS sequence"/>
</dbReference>
<evidence type="ECO:0000313" key="2">
    <source>
        <dbReference type="EMBL" id="MBB6054411.1"/>
    </source>
</evidence>
<dbReference type="Pfam" id="PF12568">
    <property type="entry name" value="PanZ"/>
    <property type="match status" value="1"/>
</dbReference>
<organism evidence="2 3">
    <name type="scientific">Tolumonas osonensis</name>
    <dbReference type="NCBI Taxonomy" id="675874"/>
    <lineage>
        <taxon>Bacteria</taxon>
        <taxon>Pseudomonadati</taxon>
        <taxon>Pseudomonadota</taxon>
        <taxon>Gammaproteobacteria</taxon>
        <taxon>Aeromonadales</taxon>
        <taxon>Aeromonadaceae</taxon>
        <taxon>Tolumonas</taxon>
    </lineage>
</organism>
<keyword evidence="2" id="KW-0808">Transferase</keyword>
<dbReference type="PROSITE" id="PS51186">
    <property type="entry name" value="GNAT"/>
    <property type="match status" value="1"/>
</dbReference>
<keyword evidence="3" id="KW-1185">Reference proteome</keyword>
<dbReference type="AlphaFoldDB" id="A0A841GGN0"/>
<dbReference type="InterPro" id="IPR000182">
    <property type="entry name" value="GNAT_dom"/>
</dbReference>
<proteinExistence type="predicted"/>
<evidence type="ECO:0000313" key="3">
    <source>
        <dbReference type="Proteomes" id="UP000585721"/>
    </source>
</evidence>
<name>A0A841GGN0_9GAMM</name>
<dbReference type="EMBL" id="JACHGR010000001">
    <property type="protein sequence ID" value="MBB6054411.1"/>
    <property type="molecule type" value="Genomic_DNA"/>
</dbReference>
<dbReference type="GO" id="GO:0016747">
    <property type="term" value="F:acyltransferase activity, transferring groups other than amino-acyl groups"/>
    <property type="evidence" value="ECO:0007669"/>
    <property type="project" value="InterPro"/>
</dbReference>
<dbReference type="RefSeq" id="WP_188025222.1">
    <property type="nucleotide sequence ID" value="NZ_JACHGR010000001.1"/>
</dbReference>
<protein>
    <submittedName>
        <fullName evidence="2">GNAT superfamily N-acetyltransferase</fullName>
    </submittedName>
</protein>
<dbReference type="InterPro" id="IPR040448">
    <property type="entry name" value="PanZ_GNAT"/>
</dbReference>
<evidence type="ECO:0000259" key="1">
    <source>
        <dbReference type="PROSITE" id="PS51186"/>
    </source>
</evidence>
<feature type="domain" description="N-acetyltransferase" evidence="1">
    <location>
        <begin position="1"/>
        <end position="128"/>
    </location>
</feature>
<dbReference type="InterPro" id="IPR016181">
    <property type="entry name" value="Acyl_CoA_acyltransferase"/>
</dbReference>
<dbReference type="SUPFAM" id="SSF55729">
    <property type="entry name" value="Acyl-CoA N-acyltransferases (Nat)"/>
    <property type="match status" value="1"/>
</dbReference>
<dbReference type="Gene3D" id="3.40.630.30">
    <property type="match status" value="1"/>
</dbReference>
<sequence>MRLTVHHSHDVLPLWQDSLGKLLAAHQLTIDAAHALGDWHLATFNDRVVGLAISEGDNLRYFAVRDLTRRRGIGRYLLADTLRWLIAQGQQQITMDLGNVDAQELAGLQAFLRQAGFYAEGNQWKLGL</sequence>